<dbReference type="PANTHER" id="PTHR47363:SF1">
    <property type="entry name" value="GLUCOKINASE"/>
    <property type="match status" value="1"/>
</dbReference>
<dbReference type="Proteomes" id="UP000660262">
    <property type="component" value="Unassembled WGS sequence"/>
</dbReference>
<dbReference type="InterPro" id="IPR043129">
    <property type="entry name" value="ATPase_NBD"/>
</dbReference>
<sequence>MALMLTTTPPMGKAPSYRHVRVNMWTPTPLGHCSTAISIPAKGSYLVAARHGHGRSSSSGRGHRALPSTQQNLRAVGGLNAASIDGMLGEGTMPMNAVAIPPGTLMLSGDIGGTNSRLCLWASAAEGNALVSDDGHLEEGDVPCELVYEKKYRNDQYDSFNKVVMEFLEEAPVDNPVVVAACFAVAGPVSNNSVSFTNRSSWVVDGAAMAEDFGMARGSVRLINDFVANGYGLLTLQPHELHVINDVAPTPRAPMACVGAGTGLGCTYLTCPPDGGVYDAYPTEGGHTEFAPRTNLEIEMLKHLMAQFDTIHRISDERIVSGRGIHAVYGFMRKRFPEKVDAELDAAIEEAGDMAGGTIAQNIDNNVLCKWTMEVFWSTYGSAVGSAALKYLPYGGLYIAGGIAPKNIERMFDERDVAFWGDVTHTEKKSFRTGFLPAYNDKGRVRGVLDSIPLYVVLAEDVGQRGAKLMAYRLLGRVVSSGL</sequence>
<dbReference type="GO" id="GO:0005524">
    <property type="term" value="F:ATP binding"/>
    <property type="evidence" value="ECO:0007669"/>
    <property type="project" value="InterPro"/>
</dbReference>
<proteinExistence type="predicted"/>
<dbReference type="NCBIfam" id="TIGR00749">
    <property type="entry name" value="glk"/>
    <property type="match status" value="1"/>
</dbReference>
<dbReference type="OrthoDB" id="10251652at2759"/>
<dbReference type="InterPro" id="IPR003836">
    <property type="entry name" value="Glucokinase"/>
</dbReference>
<reference evidence="3" key="1">
    <citation type="submission" date="2020-10" db="EMBL/GenBank/DDBJ databases">
        <title>Unveiling of a novel bifunctional photoreceptor, Dualchrome1, isolated from a cosmopolitan green alga.</title>
        <authorList>
            <person name="Suzuki S."/>
            <person name="Kawachi M."/>
        </authorList>
    </citation>
    <scope>NUCLEOTIDE SEQUENCE</scope>
    <source>
        <strain evidence="3">NIES 2893</strain>
    </source>
</reference>
<dbReference type="Gene3D" id="3.40.367.20">
    <property type="match status" value="1"/>
</dbReference>
<dbReference type="EMBL" id="BNJQ01000010">
    <property type="protein sequence ID" value="GHP05516.1"/>
    <property type="molecule type" value="Genomic_DNA"/>
</dbReference>
<organism evidence="3 4">
    <name type="scientific">Pycnococcus provasolii</name>
    <dbReference type="NCBI Taxonomy" id="41880"/>
    <lineage>
        <taxon>Eukaryota</taxon>
        <taxon>Viridiplantae</taxon>
        <taxon>Chlorophyta</taxon>
        <taxon>Pseudoscourfieldiophyceae</taxon>
        <taxon>Pseudoscourfieldiales</taxon>
        <taxon>Pycnococcaceae</taxon>
        <taxon>Pycnococcus</taxon>
    </lineage>
</organism>
<dbReference type="GO" id="GO:0006096">
    <property type="term" value="P:glycolytic process"/>
    <property type="evidence" value="ECO:0007669"/>
    <property type="project" value="InterPro"/>
</dbReference>
<dbReference type="GO" id="GO:0005536">
    <property type="term" value="F:D-glucose binding"/>
    <property type="evidence" value="ECO:0007669"/>
    <property type="project" value="InterPro"/>
</dbReference>
<dbReference type="GO" id="GO:0004340">
    <property type="term" value="F:glucokinase activity"/>
    <property type="evidence" value="ECO:0007669"/>
    <property type="project" value="InterPro"/>
</dbReference>
<dbReference type="SUPFAM" id="SSF53067">
    <property type="entry name" value="Actin-like ATPase domain"/>
    <property type="match status" value="1"/>
</dbReference>
<dbReference type="Gene3D" id="3.30.420.40">
    <property type="match status" value="1"/>
</dbReference>
<evidence type="ECO:0000256" key="1">
    <source>
        <dbReference type="ARBA" id="ARBA00022679"/>
    </source>
</evidence>
<comment type="caution">
    <text evidence="3">The sequence shown here is derived from an EMBL/GenBank/DDBJ whole genome shotgun (WGS) entry which is preliminary data.</text>
</comment>
<dbReference type="CDD" id="cd24008">
    <property type="entry name" value="ASKHA_NBD_GLK"/>
    <property type="match status" value="1"/>
</dbReference>
<dbReference type="Pfam" id="PF02685">
    <property type="entry name" value="Glucokinase"/>
    <property type="match status" value="1"/>
</dbReference>
<accession>A0A830HDN8</accession>
<evidence type="ECO:0008006" key="5">
    <source>
        <dbReference type="Google" id="ProtNLM"/>
    </source>
</evidence>
<evidence type="ECO:0000313" key="4">
    <source>
        <dbReference type="Proteomes" id="UP000660262"/>
    </source>
</evidence>
<dbReference type="PANTHER" id="PTHR47363">
    <property type="entry name" value="GLUCOKINASE"/>
    <property type="match status" value="1"/>
</dbReference>
<name>A0A830HDN8_9CHLO</name>
<keyword evidence="1" id="KW-0808">Transferase</keyword>
<protein>
    <recommendedName>
        <fullName evidence="5">Glucokinase</fullName>
    </recommendedName>
</protein>
<evidence type="ECO:0000256" key="2">
    <source>
        <dbReference type="ARBA" id="ARBA00022777"/>
    </source>
</evidence>
<gene>
    <name evidence="3" type="ORF">PPROV_000426600</name>
</gene>
<keyword evidence="4" id="KW-1185">Reference proteome</keyword>
<keyword evidence="2" id="KW-0418">Kinase</keyword>
<evidence type="ECO:0000313" key="3">
    <source>
        <dbReference type="EMBL" id="GHP05516.1"/>
    </source>
</evidence>
<dbReference type="AlphaFoldDB" id="A0A830HDN8"/>